<gene>
    <name evidence="2" type="ORF">SAMN05216490_2651</name>
</gene>
<proteinExistence type="predicted"/>
<dbReference type="AlphaFoldDB" id="A0A1H1Y762"/>
<dbReference type="Pfam" id="PF12875">
    <property type="entry name" value="DUF3826"/>
    <property type="match status" value="1"/>
</dbReference>
<accession>A0A1H1Y762</accession>
<organism evidence="2 3">
    <name type="scientific">Mucilaginibacter mallensis</name>
    <dbReference type="NCBI Taxonomy" id="652787"/>
    <lineage>
        <taxon>Bacteria</taxon>
        <taxon>Pseudomonadati</taxon>
        <taxon>Bacteroidota</taxon>
        <taxon>Sphingobacteriia</taxon>
        <taxon>Sphingobacteriales</taxon>
        <taxon>Sphingobacteriaceae</taxon>
        <taxon>Mucilaginibacter</taxon>
    </lineage>
</organism>
<feature type="chain" id="PRO_5009266256" description="DUF3826 domain-containing protein" evidence="1">
    <location>
        <begin position="21"/>
        <end position="223"/>
    </location>
</feature>
<dbReference type="OrthoDB" id="1375905at2"/>
<feature type="signal peptide" evidence="1">
    <location>
        <begin position="1"/>
        <end position="20"/>
    </location>
</feature>
<keyword evidence="1" id="KW-0732">Signal</keyword>
<evidence type="ECO:0000256" key="1">
    <source>
        <dbReference type="SAM" id="SignalP"/>
    </source>
</evidence>
<dbReference type="InterPro" id="IPR024284">
    <property type="entry name" value="DUF3826"/>
</dbReference>
<evidence type="ECO:0008006" key="4">
    <source>
        <dbReference type="Google" id="ProtNLM"/>
    </source>
</evidence>
<evidence type="ECO:0000313" key="2">
    <source>
        <dbReference type="EMBL" id="SDT17283.1"/>
    </source>
</evidence>
<reference evidence="2 3" key="1">
    <citation type="submission" date="2016-10" db="EMBL/GenBank/DDBJ databases">
        <authorList>
            <person name="de Groot N.N."/>
        </authorList>
    </citation>
    <scope>NUCLEOTIDE SEQUENCE [LARGE SCALE GENOMIC DNA]</scope>
    <source>
        <strain evidence="2 3">MP1X4</strain>
    </source>
</reference>
<sequence length="223" mass="25311">MRKYLFIVMIAALGMSSVHAQTAPADEQANYTQVITKRAEKIVSALNITDSVKFKRVTDIVVNQYGNLSAIHDSRNEQVKDIKAKYADDKTTANTQIALIDSNVDKQLNTLHASYLTRLGTELTPQQIDEVKNEMTYKILPLTYNAYLDELPALTDPQKLQIKAWLTEAREHAIDAESSEKKHAWFGKYKGRINNYLSAQGYDMKKAGEEWQQRIKEKSAQKG</sequence>
<dbReference type="RefSeq" id="WP_091373430.1">
    <property type="nucleotide sequence ID" value="NZ_LT629740.1"/>
</dbReference>
<name>A0A1H1Y762_MUCMA</name>
<keyword evidence="3" id="KW-1185">Reference proteome</keyword>
<protein>
    <recommendedName>
        <fullName evidence="4">DUF3826 domain-containing protein</fullName>
    </recommendedName>
</protein>
<dbReference type="STRING" id="652787.SAMN05216490_2651"/>
<evidence type="ECO:0000313" key="3">
    <source>
        <dbReference type="Proteomes" id="UP000199679"/>
    </source>
</evidence>
<dbReference type="Proteomes" id="UP000199679">
    <property type="component" value="Chromosome I"/>
</dbReference>
<dbReference type="EMBL" id="LT629740">
    <property type="protein sequence ID" value="SDT17283.1"/>
    <property type="molecule type" value="Genomic_DNA"/>
</dbReference>